<dbReference type="InterPro" id="IPR036179">
    <property type="entry name" value="Ig-like_dom_sf"/>
</dbReference>
<evidence type="ECO:0000256" key="1">
    <source>
        <dbReference type="SAM" id="SignalP"/>
    </source>
</evidence>
<dbReference type="EMBL" id="JAZGQO010000006">
    <property type="protein sequence ID" value="KAK6183756.1"/>
    <property type="molecule type" value="Genomic_DNA"/>
</dbReference>
<dbReference type="EMBL" id="JAZGQO010000002">
    <property type="protein sequence ID" value="KAK6190623.1"/>
    <property type="molecule type" value="Genomic_DNA"/>
</dbReference>
<evidence type="ECO:0000259" key="2">
    <source>
        <dbReference type="PROSITE" id="PS50835"/>
    </source>
</evidence>
<evidence type="ECO:0000313" key="3">
    <source>
        <dbReference type="EMBL" id="KAK6183756.1"/>
    </source>
</evidence>
<feature type="domain" description="Ig-like" evidence="2">
    <location>
        <begin position="22"/>
        <end position="112"/>
    </location>
</feature>
<protein>
    <recommendedName>
        <fullName evidence="2">Ig-like domain-containing protein</fullName>
    </recommendedName>
</protein>
<accession>A0AAN8JVL0</accession>
<evidence type="ECO:0000313" key="5">
    <source>
        <dbReference type="Proteomes" id="UP001347796"/>
    </source>
</evidence>
<dbReference type="SUPFAM" id="SSF48726">
    <property type="entry name" value="Immunoglobulin"/>
    <property type="match status" value="1"/>
</dbReference>
<dbReference type="InterPro" id="IPR007110">
    <property type="entry name" value="Ig-like_dom"/>
</dbReference>
<name>A0AAN8JVL0_PATCE</name>
<keyword evidence="5" id="KW-1185">Reference proteome</keyword>
<comment type="caution">
    <text evidence="3">The sequence shown here is derived from an EMBL/GenBank/DDBJ whole genome shotgun (WGS) entry which is preliminary data.</text>
</comment>
<feature type="chain" id="PRO_5044710917" description="Ig-like domain-containing protein" evidence="1">
    <location>
        <begin position="23"/>
        <end position="369"/>
    </location>
</feature>
<organism evidence="3 5">
    <name type="scientific">Patella caerulea</name>
    <name type="common">Rayed Mediterranean limpet</name>
    <dbReference type="NCBI Taxonomy" id="87958"/>
    <lineage>
        <taxon>Eukaryota</taxon>
        <taxon>Metazoa</taxon>
        <taxon>Spiralia</taxon>
        <taxon>Lophotrochozoa</taxon>
        <taxon>Mollusca</taxon>
        <taxon>Gastropoda</taxon>
        <taxon>Patellogastropoda</taxon>
        <taxon>Patelloidea</taxon>
        <taxon>Patellidae</taxon>
        <taxon>Patella</taxon>
    </lineage>
</organism>
<evidence type="ECO:0000313" key="4">
    <source>
        <dbReference type="EMBL" id="KAK6190623.1"/>
    </source>
</evidence>
<gene>
    <name evidence="4" type="ORF">SNE40_002448</name>
    <name evidence="3" type="ORF">SNE40_006361</name>
</gene>
<sequence length="369" mass="40612">MNVCSATVLTVVLISTIKCIRGEITTTTSPEPLRYNRQGTLTCNIGKITDTVRWVYNGENRFSCSPPYDAGGCTINNAAVVGNPTYDVNTTAGTISVSLMMKESKNDGLWTCFHGAMSKQINPTPTESPYIDATVSIDRTRLGVGEKLQITCDVTHTDTQRINVEVRSTRRGSLFTVNNTLDTTFPVAFVAKCSDDYGGFECIADGGGVKVTDRSSSIRVQCLKTLIEDETVFVKNVTIGGNVAFSPVMRGSLHQSSSDFDIKWYRLRSQPWANQMLTVPGYRVKSGSDVFGFGLQITDVHHQDVGQYKLTWTETDSTATNEAIFTLQIVDKPAIKKDCLDNGVNGRFNINRFGMINFLFLTCIYIGCI</sequence>
<feature type="signal peptide" evidence="1">
    <location>
        <begin position="1"/>
        <end position="22"/>
    </location>
</feature>
<proteinExistence type="predicted"/>
<dbReference type="PROSITE" id="PS50835">
    <property type="entry name" value="IG_LIKE"/>
    <property type="match status" value="1"/>
</dbReference>
<keyword evidence="1" id="KW-0732">Signal</keyword>
<dbReference type="Proteomes" id="UP001347796">
    <property type="component" value="Unassembled WGS sequence"/>
</dbReference>
<dbReference type="AlphaFoldDB" id="A0AAN8JVL0"/>
<reference evidence="3 5" key="1">
    <citation type="submission" date="2024-01" db="EMBL/GenBank/DDBJ databases">
        <title>The genome of the rayed Mediterranean limpet Patella caerulea (Linnaeus, 1758).</title>
        <authorList>
            <person name="Anh-Thu Weber A."/>
            <person name="Halstead-Nussloch G."/>
        </authorList>
    </citation>
    <scope>NUCLEOTIDE SEQUENCE [LARGE SCALE GENOMIC DNA]</scope>
    <source>
        <strain evidence="3">AATW-2023a</strain>
        <tissue evidence="3">Whole specimen</tissue>
    </source>
</reference>